<evidence type="ECO:0000313" key="1">
    <source>
        <dbReference type="EMBL" id="QGT51347.1"/>
    </source>
</evidence>
<gene>
    <name evidence="1" type="ORF">Unknown280_0390</name>
</gene>
<dbReference type="InterPro" id="IPR021874">
    <property type="entry name" value="Phage_Mu_Gp27"/>
</dbReference>
<organism evidence="1">
    <name type="scientific">uncultured Spirochaetaceae bacterium</name>
    <dbReference type="NCBI Taxonomy" id="201186"/>
    <lineage>
        <taxon>Bacteria</taxon>
        <taxon>Pseudomonadati</taxon>
        <taxon>Spirochaetota</taxon>
        <taxon>Spirochaetia</taxon>
        <taxon>Spirochaetales</taxon>
        <taxon>Spirochaetaceae</taxon>
        <taxon>environmental samples</taxon>
    </lineage>
</organism>
<dbReference type="AlphaFoldDB" id="A0A650ENB5"/>
<sequence>MGQKSSIDRLPSELRQKLIEMLQNPAVTQMEVVETINAEAGESVVSRSGVNRYKMRMDKFAAKTREAREVAATYIEKVGADSRNRMGKLANEQLRIMVFDLLLELEDLKNEDEGIAPEIVTDILFKTSRAMKELEQAEKLNSQRTEEIKSEVLKETAAKVETVAKKRGVSKEAMSEIMAEVFGITE</sequence>
<name>A0A650ENB5_9SPIO</name>
<proteinExistence type="predicted"/>
<protein>
    <submittedName>
        <fullName evidence="1">Mu-like prophage FluMu protein gp27</fullName>
    </submittedName>
</protein>
<dbReference type="Pfam" id="PF11985">
    <property type="entry name" value="Phage_Mu_Gp27"/>
    <property type="match status" value="1"/>
</dbReference>
<reference evidence="1" key="1">
    <citation type="journal article" date="2020" name="J. ISSAAS">
        <title>Lactobacilli and other gastrointestinal microbiota of Peromyscus leucopus, reservoir host for agents of Lyme disease and other zoonoses in North America.</title>
        <authorList>
            <person name="Milovic A."/>
            <person name="Bassam K."/>
            <person name="Shao H."/>
            <person name="Chatzistamou I."/>
            <person name="Tufts D.M."/>
            <person name="Diuk-Wasser M."/>
            <person name="Barbour A.G."/>
        </authorList>
    </citation>
    <scope>NUCLEOTIDE SEQUENCE</scope>
    <source>
        <strain evidence="1">LL50</strain>
    </source>
</reference>
<dbReference type="EMBL" id="MN577574">
    <property type="protein sequence ID" value="QGT51347.1"/>
    <property type="molecule type" value="Genomic_DNA"/>
</dbReference>
<accession>A0A650ENB5</accession>